<reference evidence="5 6" key="1">
    <citation type="submission" date="2016-10" db="EMBL/GenBank/DDBJ databases">
        <authorList>
            <person name="de Groot N.N."/>
        </authorList>
    </citation>
    <scope>NUCLEOTIDE SEQUENCE [LARGE SCALE GENOMIC DNA]</scope>
    <source>
        <strain evidence="5 6">DSM 7343</strain>
    </source>
</reference>
<proteinExistence type="predicted"/>
<evidence type="ECO:0000256" key="3">
    <source>
        <dbReference type="PROSITE-ProRule" id="PRU00529"/>
    </source>
</evidence>
<dbReference type="AlphaFoldDB" id="A0A1H3ZLB7"/>
<dbReference type="Pfam" id="PF02926">
    <property type="entry name" value="THUMP"/>
    <property type="match status" value="1"/>
</dbReference>
<dbReference type="InterPro" id="IPR054170">
    <property type="entry name" value="RlmL_1st"/>
</dbReference>
<dbReference type="Gene3D" id="3.40.50.150">
    <property type="entry name" value="Vaccinia Virus protein VP39"/>
    <property type="match status" value="1"/>
</dbReference>
<evidence type="ECO:0000313" key="5">
    <source>
        <dbReference type="EMBL" id="SEA24470.1"/>
    </source>
</evidence>
<keyword evidence="2" id="KW-0808">Transferase</keyword>
<keyword evidence="1 5" id="KW-0489">Methyltransferase</keyword>
<accession>A0A1H3ZLB7</accession>
<dbReference type="Gene3D" id="3.30.2130.30">
    <property type="match status" value="1"/>
</dbReference>
<dbReference type="PROSITE" id="PS00092">
    <property type="entry name" value="N6_MTASE"/>
    <property type="match status" value="1"/>
</dbReference>
<keyword evidence="3" id="KW-0694">RNA-binding</keyword>
<dbReference type="PROSITE" id="PS51165">
    <property type="entry name" value="THUMP"/>
    <property type="match status" value="1"/>
</dbReference>
<evidence type="ECO:0000259" key="4">
    <source>
        <dbReference type="PROSITE" id="PS51165"/>
    </source>
</evidence>
<feature type="domain" description="THUMP" evidence="4">
    <location>
        <begin position="51"/>
        <end position="156"/>
    </location>
</feature>
<dbReference type="InterPro" id="IPR002052">
    <property type="entry name" value="DNA_methylase_N6_adenine_CS"/>
</dbReference>
<dbReference type="STRING" id="37625.SAMN05660420_01576"/>
<dbReference type="OrthoDB" id="9809404at2"/>
<dbReference type="Proteomes" id="UP000199409">
    <property type="component" value="Unassembled WGS sequence"/>
</dbReference>
<dbReference type="EMBL" id="FNQN01000004">
    <property type="protein sequence ID" value="SEA24470.1"/>
    <property type="molecule type" value="Genomic_DNA"/>
</dbReference>
<dbReference type="CDD" id="cd11715">
    <property type="entry name" value="THUMP_AdoMetMT"/>
    <property type="match status" value="1"/>
</dbReference>
<keyword evidence="6" id="KW-1185">Reference proteome</keyword>
<dbReference type="PANTHER" id="PTHR47313">
    <property type="entry name" value="RIBOSOMAL RNA LARGE SUBUNIT METHYLTRANSFERASE K/L"/>
    <property type="match status" value="1"/>
</dbReference>
<dbReference type="InterPro" id="IPR004114">
    <property type="entry name" value="THUMP_dom"/>
</dbReference>
<evidence type="ECO:0000313" key="6">
    <source>
        <dbReference type="Proteomes" id="UP000199409"/>
    </source>
</evidence>
<dbReference type="InterPro" id="IPR000241">
    <property type="entry name" value="RlmKL-like_Mtase"/>
</dbReference>
<dbReference type="Pfam" id="PF01170">
    <property type="entry name" value="UPF0020"/>
    <property type="match status" value="1"/>
</dbReference>
<dbReference type="Pfam" id="PF22020">
    <property type="entry name" value="RlmL_1st"/>
    <property type="match status" value="1"/>
</dbReference>
<name>A0A1H3ZLB7_9BACT</name>
<evidence type="ECO:0000256" key="2">
    <source>
        <dbReference type="ARBA" id="ARBA00022679"/>
    </source>
</evidence>
<gene>
    <name evidence="5" type="ORF">SAMN05660420_01576</name>
</gene>
<dbReference type="PANTHER" id="PTHR47313:SF1">
    <property type="entry name" value="RIBOSOMAL RNA LARGE SUBUNIT METHYLTRANSFERASE K_L"/>
    <property type="match status" value="1"/>
</dbReference>
<organism evidence="5 6">
    <name type="scientific">Desulfuromusa kysingii</name>
    <dbReference type="NCBI Taxonomy" id="37625"/>
    <lineage>
        <taxon>Bacteria</taxon>
        <taxon>Pseudomonadati</taxon>
        <taxon>Thermodesulfobacteriota</taxon>
        <taxon>Desulfuromonadia</taxon>
        <taxon>Desulfuromonadales</taxon>
        <taxon>Geopsychrobacteraceae</taxon>
        <taxon>Desulfuromusa</taxon>
    </lineage>
</organism>
<dbReference type="InterPro" id="IPR029063">
    <property type="entry name" value="SAM-dependent_MTases_sf"/>
</dbReference>
<protein>
    <submittedName>
        <fullName evidence="5">Putative N6-adenine-specific DNA methylase</fullName>
    </submittedName>
</protein>
<dbReference type="SUPFAM" id="SSF53335">
    <property type="entry name" value="S-adenosyl-L-methionine-dependent methyltransferases"/>
    <property type="match status" value="1"/>
</dbReference>
<dbReference type="GO" id="GO:0008990">
    <property type="term" value="F:rRNA (guanine-N2-)-methyltransferase activity"/>
    <property type="evidence" value="ECO:0007669"/>
    <property type="project" value="TreeGrafter"/>
</dbReference>
<sequence>MGSLMQAQTYRYFVVTTLGLENICANELNRLGIQPLHIIRGGVEFEGGLHELYLANLWLRSATRILVRLGTVVARDFPTLFQRLSRLPWGRFIKPGRACEIRAVSHGSRLNHTGRIAAACEDAMVKALGEKNGTTGPVQKVFIRINDNHCEVSVDSSGELLHRRGYRHARVAAPLRETLAAGCLLACGYDGSLPLVDVMTGSGTFAIEAALIALHRAPGKGRDFAFMNWPKFRPGLWQQLLIEAQRAEKATLPVPIYAVDNNPKAIQAAQANIESIGLEGAIQLSCGQMQKLQPQFPKGLLICNPPYGERLGRNASLQSLYHDLGQLYGSIFTDWDGAVICPESELLKATGLSFEPLLRFTNGGIKVSLLKKA</sequence>
<evidence type="ECO:0000256" key="1">
    <source>
        <dbReference type="ARBA" id="ARBA00022603"/>
    </source>
</evidence>
<dbReference type="GO" id="GO:0070043">
    <property type="term" value="F:rRNA (guanine-N7-)-methyltransferase activity"/>
    <property type="evidence" value="ECO:0007669"/>
    <property type="project" value="TreeGrafter"/>
</dbReference>
<dbReference type="GO" id="GO:0003723">
    <property type="term" value="F:RNA binding"/>
    <property type="evidence" value="ECO:0007669"/>
    <property type="project" value="UniProtKB-UniRule"/>
</dbReference>